<evidence type="ECO:0000259" key="1">
    <source>
        <dbReference type="Pfam" id="PF01168"/>
    </source>
</evidence>
<feature type="non-terminal residue" evidence="2">
    <location>
        <position position="1"/>
    </location>
</feature>
<feature type="non-terminal residue" evidence="2">
    <location>
        <position position="281"/>
    </location>
</feature>
<accession>X0TY56</accession>
<dbReference type="GO" id="GO:0008721">
    <property type="term" value="F:D-serine ammonia-lyase activity"/>
    <property type="evidence" value="ECO:0007669"/>
    <property type="project" value="TreeGrafter"/>
</dbReference>
<name>X0TY56_9ZZZZ</name>
<dbReference type="PANTHER" id="PTHR28004:SF2">
    <property type="entry name" value="D-SERINE DEHYDRATASE"/>
    <property type="match status" value="1"/>
</dbReference>
<dbReference type="EMBL" id="BARS01016189">
    <property type="protein sequence ID" value="GAF98488.1"/>
    <property type="molecule type" value="Genomic_DNA"/>
</dbReference>
<organism evidence="2">
    <name type="scientific">marine sediment metagenome</name>
    <dbReference type="NCBI Taxonomy" id="412755"/>
    <lineage>
        <taxon>unclassified sequences</taxon>
        <taxon>metagenomes</taxon>
        <taxon>ecological metagenomes</taxon>
    </lineage>
</organism>
<dbReference type="PANTHER" id="PTHR28004">
    <property type="entry name" value="ZGC:162816-RELATED"/>
    <property type="match status" value="1"/>
</dbReference>
<protein>
    <recommendedName>
        <fullName evidence="1">Alanine racemase N-terminal domain-containing protein</fullName>
    </recommendedName>
</protein>
<dbReference type="AlphaFoldDB" id="X0TY56"/>
<sequence>LGAHIDELDTPALLLDLDALERNIETMAEYIRGVPAELRPHEKTHKCPIIAHKQLEAGAIGITCAKLGEAEAMAAAGIRDILIANQVVGEPKVTRLVNLAKHSDVVVAVEDSGNVKHLADAARSKGVRLNVIIEVDVGNNRCGTAPGKPTLKLAREIANHPSLNMRGLMGYEGFCQNIIDLEERREKATGAMAKLVSTRDLLDDKGFSTEIVSAGGTGTHMITAEYPGVTEVEAGSYIFMDTTYSRVEGLEKYDPALTVLSTITSLPRPGIAICDAGRKTI</sequence>
<proteinExistence type="predicted"/>
<dbReference type="InterPro" id="IPR001608">
    <property type="entry name" value="Ala_racemase_N"/>
</dbReference>
<feature type="domain" description="Alanine racemase N-terminal" evidence="1">
    <location>
        <begin position="16"/>
        <end position="241"/>
    </location>
</feature>
<dbReference type="SUPFAM" id="SSF51419">
    <property type="entry name" value="PLP-binding barrel"/>
    <property type="match status" value="1"/>
</dbReference>
<gene>
    <name evidence="2" type="ORF">S01H1_26689</name>
</gene>
<reference evidence="2" key="1">
    <citation type="journal article" date="2014" name="Front. Microbiol.">
        <title>High frequency of phylogenetically diverse reductive dehalogenase-homologous genes in deep subseafloor sedimentary metagenomes.</title>
        <authorList>
            <person name="Kawai M."/>
            <person name="Futagami T."/>
            <person name="Toyoda A."/>
            <person name="Takaki Y."/>
            <person name="Nishi S."/>
            <person name="Hori S."/>
            <person name="Arai W."/>
            <person name="Tsubouchi T."/>
            <person name="Morono Y."/>
            <person name="Uchiyama I."/>
            <person name="Ito T."/>
            <person name="Fujiyama A."/>
            <person name="Inagaki F."/>
            <person name="Takami H."/>
        </authorList>
    </citation>
    <scope>NUCLEOTIDE SEQUENCE</scope>
    <source>
        <strain evidence="2">Expedition CK06-06</strain>
    </source>
</reference>
<dbReference type="InterPro" id="IPR051466">
    <property type="entry name" value="D-amino_acid_metab_enzyme"/>
</dbReference>
<dbReference type="InterPro" id="IPR029066">
    <property type="entry name" value="PLP-binding_barrel"/>
</dbReference>
<comment type="caution">
    <text evidence="2">The sequence shown here is derived from an EMBL/GenBank/DDBJ whole genome shotgun (WGS) entry which is preliminary data.</text>
</comment>
<evidence type="ECO:0000313" key="2">
    <source>
        <dbReference type="EMBL" id="GAF98488.1"/>
    </source>
</evidence>
<dbReference type="Gene3D" id="3.20.20.10">
    <property type="entry name" value="Alanine racemase"/>
    <property type="match status" value="1"/>
</dbReference>
<dbReference type="GO" id="GO:0036088">
    <property type="term" value="P:D-serine catabolic process"/>
    <property type="evidence" value="ECO:0007669"/>
    <property type="project" value="TreeGrafter"/>
</dbReference>
<dbReference type="Pfam" id="PF01168">
    <property type="entry name" value="Ala_racemase_N"/>
    <property type="match status" value="1"/>
</dbReference>